<feature type="region of interest" description="Disordered" evidence="2">
    <location>
        <begin position="31"/>
        <end position="51"/>
    </location>
</feature>
<keyword evidence="3" id="KW-0812">Transmembrane</keyword>
<organism evidence="5 6">
    <name type="scientific">Gonium pectorale</name>
    <name type="common">Green alga</name>
    <dbReference type="NCBI Taxonomy" id="33097"/>
    <lineage>
        <taxon>Eukaryota</taxon>
        <taxon>Viridiplantae</taxon>
        <taxon>Chlorophyta</taxon>
        <taxon>core chlorophytes</taxon>
        <taxon>Chlorophyceae</taxon>
        <taxon>CS clade</taxon>
        <taxon>Chlamydomonadales</taxon>
        <taxon>Volvocaceae</taxon>
        <taxon>Gonium</taxon>
    </lineage>
</organism>
<sequence length="583" mass="55894">MRLLSTLAPPAEIVIEGDILFNLTNWPDPVSWPSDGADSGGARGGGSGGGGPAATVSNLTLALTGRPVPLAAAPAAGAAGAIGGGAATVKGSHGGDGWWRLPRLDLSNMQGRLQLAAGAVSGTTLGGWVPHETLEFVSQSRGAILVLQDCMLHNTACPAAGRLAAGYEGLARAAEVGAAAVGVTAVPLAVAGGGGGQRLVQLTNDTWCPTTAAANGSATPAQLFLAAAAPPSPPLPGSDGGAGPGGCYRPAVRLIDVTNTLPDFGQVGGYTVVLRNTTLLCDSAVQDNCTLTRSERECFLALLANAPRGTTASVVIRSAALRSPLPADATDGVSGAVPAAAAAGPSSSKGGAGGAPAAAIGGAVGAAVIRSAALRSPLPADATDGVSGAVPAAAAAGPSSSKGGAGGAPAAAIGGAVGAAGGAGLAAALAAVLVVRRRRRRLRRNDGSGDKGAAGCINLLGMLEAGGGGHGGVGSSSAASTAITTATSTAALTSAPPSSADAMALEAAAAAGGGGLAGMLEQQRLLNAPTDIRLSVLLGAGSFGRVYSGVWRGRPVAVKILTHGSHETAVIEREVQVGAAGAG</sequence>
<keyword evidence="1" id="KW-0547">Nucleotide-binding</keyword>
<protein>
    <recommendedName>
        <fullName evidence="4">Protein kinase domain-containing protein</fullName>
    </recommendedName>
</protein>
<keyword evidence="6" id="KW-1185">Reference proteome</keyword>
<dbReference type="PROSITE" id="PS50011">
    <property type="entry name" value="PROTEIN_KINASE_DOM"/>
    <property type="match status" value="1"/>
</dbReference>
<comment type="caution">
    <text evidence="5">The sequence shown here is derived from an EMBL/GenBank/DDBJ whole genome shotgun (WGS) entry which is preliminary data.</text>
</comment>
<feature type="binding site" evidence="1">
    <location>
        <position position="559"/>
    </location>
    <ligand>
        <name>ATP</name>
        <dbReference type="ChEBI" id="CHEBI:30616"/>
    </ligand>
</feature>
<keyword evidence="3" id="KW-0472">Membrane</keyword>
<reference evidence="6" key="1">
    <citation type="journal article" date="2016" name="Nat. Commun.">
        <title>The Gonium pectorale genome demonstrates co-option of cell cycle regulation during the evolution of multicellularity.</title>
        <authorList>
            <person name="Hanschen E.R."/>
            <person name="Marriage T.N."/>
            <person name="Ferris P.J."/>
            <person name="Hamaji T."/>
            <person name="Toyoda A."/>
            <person name="Fujiyama A."/>
            <person name="Neme R."/>
            <person name="Noguchi H."/>
            <person name="Minakuchi Y."/>
            <person name="Suzuki M."/>
            <person name="Kawai-Toyooka H."/>
            <person name="Smith D.R."/>
            <person name="Sparks H."/>
            <person name="Anderson J."/>
            <person name="Bakaric R."/>
            <person name="Luria V."/>
            <person name="Karger A."/>
            <person name="Kirschner M.W."/>
            <person name="Durand P.M."/>
            <person name="Michod R.E."/>
            <person name="Nozaki H."/>
            <person name="Olson B.J."/>
        </authorList>
    </citation>
    <scope>NUCLEOTIDE SEQUENCE [LARGE SCALE GENOMIC DNA]</scope>
    <source>
        <strain evidence="6">NIES-2863</strain>
    </source>
</reference>
<keyword evidence="1" id="KW-0067">ATP-binding</keyword>
<dbReference type="GO" id="GO:0005524">
    <property type="term" value="F:ATP binding"/>
    <property type="evidence" value="ECO:0007669"/>
    <property type="project" value="UniProtKB-UniRule"/>
</dbReference>
<feature type="compositionally biased region" description="Gly residues" evidence="2">
    <location>
        <begin position="38"/>
        <end position="51"/>
    </location>
</feature>
<dbReference type="InterPro" id="IPR000719">
    <property type="entry name" value="Prot_kinase_dom"/>
</dbReference>
<dbReference type="PROSITE" id="PS00107">
    <property type="entry name" value="PROTEIN_KINASE_ATP"/>
    <property type="match status" value="1"/>
</dbReference>
<feature type="transmembrane region" description="Helical" evidence="3">
    <location>
        <begin position="410"/>
        <end position="435"/>
    </location>
</feature>
<evidence type="ECO:0000313" key="5">
    <source>
        <dbReference type="EMBL" id="KXZ48928.1"/>
    </source>
</evidence>
<gene>
    <name evidence="5" type="ORF">GPECTOR_24g218</name>
</gene>
<dbReference type="InterPro" id="IPR017441">
    <property type="entry name" value="Protein_kinase_ATP_BS"/>
</dbReference>
<keyword evidence="3" id="KW-1133">Transmembrane helix</keyword>
<dbReference type="Proteomes" id="UP000075714">
    <property type="component" value="Unassembled WGS sequence"/>
</dbReference>
<dbReference type="OrthoDB" id="562742at2759"/>
<feature type="domain" description="Protein kinase" evidence="4">
    <location>
        <begin position="532"/>
        <end position="583"/>
    </location>
</feature>
<dbReference type="InterPro" id="IPR011009">
    <property type="entry name" value="Kinase-like_dom_sf"/>
</dbReference>
<name>A0A150GGH6_GONPE</name>
<dbReference type="EMBL" id="LSYV01000025">
    <property type="protein sequence ID" value="KXZ48928.1"/>
    <property type="molecule type" value="Genomic_DNA"/>
</dbReference>
<dbReference type="Gene3D" id="3.30.200.20">
    <property type="entry name" value="Phosphorylase Kinase, domain 1"/>
    <property type="match status" value="1"/>
</dbReference>
<evidence type="ECO:0000256" key="2">
    <source>
        <dbReference type="SAM" id="MobiDB-lite"/>
    </source>
</evidence>
<dbReference type="SUPFAM" id="SSF56112">
    <property type="entry name" value="Protein kinase-like (PK-like)"/>
    <property type="match status" value="1"/>
</dbReference>
<evidence type="ECO:0000256" key="3">
    <source>
        <dbReference type="SAM" id="Phobius"/>
    </source>
</evidence>
<evidence type="ECO:0000313" key="6">
    <source>
        <dbReference type="Proteomes" id="UP000075714"/>
    </source>
</evidence>
<proteinExistence type="predicted"/>
<evidence type="ECO:0000259" key="4">
    <source>
        <dbReference type="PROSITE" id="PS50011"/>
    </source>
</evidence>
<evidence type="ECO:0000256" key="1">
    <source>
        <dbReference type="PROSITE-ProRule" id="PRU10141"/>
    </source>
</evidence>
<accession>A0A150GGH6</accession>
<dbReference type="GO" id="GO:0004672">
    <property type="term" value="F:protein kinase activity"/>
    <property type="evidence" value="ECO:0007669"/>
    <property type="project" value="InterPro"/>
</dbReference>
<dbReference type="AlphaFoldDB" id="A0A150GGH6"/>